<evidence type="ECO:0000313" key="2">
    <source>
        <dbReference type="Proteomes" id="UP000193240"/>
    </source>
</evidence>
<reference evidence="1 2" key="1">
    <citation type="journal article" date="2017" name="Genome Announc.">
        <title>Genome sequence of the saprophytic ascomycete Epicoccum nigrum ICMP 19927 strain isolated from New Zealand.</title>
        <authorList>
            <person name="Fokin M."/>
            <person name="Fleetwood D."/>
            <person name="Weir B.S."/>
            <person name="Villas-Boas S.G."/>
        </authorList>
    </citation>
    <scope>NUCLEOTIDE SEQUENCE [LARGE SCALE GENOMIC DNA]</scope>
    <source>
        <strain evidence="1 2">ICMP 19927</strain>
    </source>
</reference>
<sequence>MQHTRKRSRAADIRPQAASSPQFTLTPLVTILPRAKKPHHNLPTKYQDITKLNKIQLDQSRLTKPGTADPPHMSPPRLRARLQHIPETPSVEQPPERTWYRRAPPVAEGGAFGYM</sequence>
<dbReference type="InParanoid" id="A0A1Y2LLX4"/>
<keyword evidence="2" id="KW-1185">Reference proteome</keyword>
<proteinExistence type="predicted"/>
<organism evidence="1 2">
    <name type="scientific">Epicoccum nigrum</name>
    <name type="common">Soil fungus</name>
    <name type="synonym">Epicoccum purpurascens</name>
    <dbReference type="NCBI Taxonomy" id="105696"/>
    <lineage>
        <taxon>Eukaryota</taxon>
        <taxon>Fungi</taxon>
        <taxon>Dikarya</taxon>
        <taxon>Ascomycota</taxon>
        <taxon>Pezizomycotina</taxon>
        <taxon>Dothideomycetes</taxon>
        <taxon>Pleosporomycetidae</taxon>
        <taxon>Pleosporales</taxon>
        <taxon>Pleosporineae</taxon>
        <taxon>Didymellaceae</taxon>
        <taxon>Epicoccum</taxon>
    </lineage>
</organism>
<dbReference type="Proteomes" id="UP000193240">
    <property type="component" value="Unassembled WGS sequence"/>
</dbReference>
<protein>
    <submittedName>
        <fullName evidence="1">Uncharacterized protein</fullName>
    </submittedName>
</protein>
<name>A0A1Y2LLX4_EPING</name>
<dbReference type="AlphaFoldDB" id="A0A1Y2LLX4"/>
<dbReference type="EMBL" id="KZ107856">
    <property type="protein sequence ID" value="OSS44720.1"/>
    <property type="molecule type" value="Genomic_DNA"/>
</dbReference>
<gene>
    <name evidence="1" type="ORF">B5807_10463</name>
</gene>
<evidence type="ECO:0000313" key="1">
    <source>
        <dbReference type="EMBL" id="OSS44720.1"/>
    </source>
</evidence>
<accession>A0A1Y2LLX4</accession>